<reference evidence="2" key="1">
    <citation type="submission" date="2022-09" db="EMBL/GenBank/DDBJ databases">
        <title>Aureispira anguillicida sp. nov., isolated from Leptocephalus of Japanese eel Anguilla japonica.</title>
        <authorList>
            <person name="Yuasa K."/>
            <person name="Mekata T."/>
            <person name="Ikunari K."/>
        </authorList>
    </citation>
    <scope>NUCLEOTIDE SEQUENCE</scope>
    <source>
        <strain evidence="2">EL160426</strain>
    </source>
</reference>
<dbReference type="Proteomes" id="UP001060919">
    <property type="component" value="Chromosome"/>
</dbReference>
<evidence type="ECO:0000313" key="2">
    <source>
        <dbReference type="EMBL" id="BDS14718.1"/>
    </source>
</evidence>
<keyword evidence="3" id="KW-1185">Reference proteome</keyword>
<dbReference type="KEGG" id="aup:AsAng_0054990"/>
<organism evidence="2 3">
    <name type="scientific">Aureispira anguillae</name>
    <dbReference type="NCBI Taxonomy" id="2864201"/>
    <lineage>
        <taxon>Bacteria</taxon>
        <taxon>Pseudomonadati</taxon>
        <taxon>Bacteroidota</taxon>
        <taxon>Saprospiria</taxon>
        <taxon>Saprospirales</taxon>
        <taxon>Saprospiraceae</taxon>
        <taxon>Aureispira</taxon>
    </lineage>
</organism>
<dbReference type="EMBL" id="AP026867">
    <property type="protein sequence ID" value="BDS14718.1"/>
    <property type="molecule type" value="Genomic_DNA"/>
</dbReference>
<proteinExistence type="predicted"/>
<dbReference type="RefSeq" id="WP_264789931.1">
    <property type="nucleotide sequence ID" value="NZ_AP026867.1"/>
</dbReference>
<accession>A0A915YL08</accession>
<feature type="chain" id="PRO_5038009351" evidence="1">
    <location>
        <begin position="24"/>
        <end position="150"/>
    </location>
</feature>
<sequence length="150" mass="17351">MKFKFLFCIFCMTIFASFGFKDAASDIVLPSNFKKEYIESSNSKELQQVLTNNFTDLFDHIHKVDVHLNPDEGFYYYAVYGTKDKEATVQLFKVSEEYALNQTFPVLEKTTQNASSRYCYYRYSGACLPHQPYPISLRCGINKGGYCIPF</sequence>
<name>A0A915YL08_9BACT</name>
<protein>
    <submittedName>
        <fullName evidence="2">Uncharacterized protein</fullName>
    </submittedName>
</protein>
<feature type="signal peptide" evidence="1">
    <location>
        <begin position="1"/>
        <end position="23"/>
    </location>
</feature>
<evidence type="ECO:0000313" key="3">
    <source>
        <dbReference type="Proteomes" id="UP001060919"/>
    </source>
</evidence>
<dbReference type="AlphaFoldDB" id="A0A915YL08"/>
<keyword evidence="1" id="KW-0732">Signal</keyword>
<evidence type="ECO:0000256" key="1">
    <source>
        <dbReference type="SAM" id="SignalP"/>
    </source>
</evidence>
<gene>
    <name evidence="2" type="ORF">AsAng_0054990</name>
</gene>